<evidence type="ECO:0000313" key="3">
    <source>
        <dbReference type="EMBL" id="EPY15174.1"/>
    </source>
</evidence>
<accession>S9TE04</accession>
<dbReference type="AlphaFoldDB" id="S9TE04"/>
<feature type="transmembrane region" description="Helical" evidence="2">
    <location>
        <begin position="87"/>
        <end position="116"/>
    </location>
</feature>
<feature type="compositionally biased region" description="Basic residues" evidence="1">
    <location>
        <begin position="511"/>
        <end position="521"/>
    </location>
</feature>
<reference evidence="3 4" key="1">
    <citation type="journal article" date="2013" name="PLoS ONE">
        <title>Predicting the Proteins of Angomonas deanei, Strigomonas culicis and Their Respective Endosymbionts Reveals New Aspects of the Trypanosomatidae Family.</title>
        <authorList>
            <person name="Motta M.C."/>
            <person name="Martins A.C."/>
            <person name="de Souza S.S."/>
            <person name="Catta-Preta C.M."/>
            <person name="Silva R."/>
            <person name="Klein C.C."/>
            <person name="de Almeida L.G."/>
            <person name="de Lima Cunha O."/>
            <person name="Ciapina L.P."/>
            <person name="Brocchi M."/>
            <person name="Colabardini A.C."/>
            <person name="de Araujo Lima B."/>
            <person name="Machado C.R."/>
            <person name="de Almeida Soares C.M."/>
            <person name="Probst C.M."/>
            <person name="de Menezes C.B."/>
            <person name="Thompson C.E."/>
            <person name="Bartholomeu D.C."/>
            <person name="Gradia D.F."/>
            <person name="Pavoni D.P."/>
            <person name="Grisard E.C."/>
            <person name="Fantinatti-Garboggini F."/>
            <person name="Marchini F.K."/>
            <person name="Rodrigues-Luiz G.F."/>
            <person name="Wagner G."/>
            <person name="Goldman G.H."/>
            <person name="Fietto J.L."/>
            <person name="Elias M.C."/>
            <person name="Goldman M.H."/>
            <person name="Sagot M.F."/>
            <person name="Pereira M."/>
            <person name="Stoco P.H."/>
            <person name="de Mendonca-Neto R.P."/>
            <person name="Teixeira S.M."/>
            <person name="Maciel T.E."/>
            <person name="de Oliveira Mendes T.A."/>
            <person name="Urmenyi T.P."/>
            <person name="de Souza W."/>
            <person name="Schenkman S."/>
            <person name="de Vasconcelos A.T."/>
        </authorList>
    </citation>
    <scope>NUCLEOTIDE SEQUENCE [LARGE SCALE GENOMIC DNA]</scope>
</reference>
<name>S9TE04_9TRYP</name>
<dbReference type="OrthoDB" id="258103at2759"/>
<keyword evidence="4" id="KW-1185">Reference proteome</keyword>
<evidence type="ECO:0000256" key="1">
    <source>
        <dbReference type="SAM" id="MobiDB-lite"/>
    </source>
</evidence>
<dbReference type="EMBL" id="ATMH01012468">
    <property type="protein sequence ID" value="EPY15174.1"/>
    <property type="molecule type" value="Genomic_DNA"/>
</dbReference>
<proteinExistence type="predicted"/>
<evidence type="ECO:0000256" key="2">
    <source>
        <dbReference type="SAM" id="Phobius"/>
    </source>
</evidence>
<keyword evidence="2" id="KW-0812">Transmembrane</keyword>
<feature type="region of interest" description="Disordered" evidence="1">
    <location>
        <begin position="492"/>
        <end position="521"/>
    </location>
</feature>
<dbReference type="Proteomes" id="UP000015354">
    <property type="component" value="Unassembled WGS sequence"/>
</dbReference>
<gene>
    <name evidence="3" type="ORF">STCU_12286</name>
</gene>
<comment type="caution">
    <text evidence="3">The sequence shown here is derived from an EMBL/GenBank/DDBJ whole genome shotgun (WGS) entry which is preliminary data.</text>
</comment>
<keyword evidence="2" id="KW-0472">Membrane</keyword>
<sequence length="521" mass="58941">MKQNTTTSIQSANPLDGRTAFVSEPDEEMRASLPALVGNQLDGPVRRSRARTLAPNTFHGGSTSTAPSEIPPPPTFRRYVRSRFLALWKLNTFAVIIFFLTYTLCMIATLAISLVMRDMLEVSVSQSWGPVQDMKIITIENYIQQQVLIITGTLQIDYSLVTSNMVRNLSSYVTQVCATLAFNINAGYSIMESYRLGSGHDIWTGCYYRENASEPSGYTMGAIDMFFTGHLQGVYTINQTTYTYIEPFQQYGNLTYYMSDGLDEYLNEYLNSTVFTMYNATRDLNQLPESVFWDRTGKNPSIYTCIYPVPNVKARNRRYPNPDAWRYNYMEILVNASKLLPTWGSSASRAMLLRYGDWSGGPIVISNTWGQLTTNYTTLSYFDEDVTYYNMRVSDIQDEVMLAALKHIDVYTPPTDIPIKTMVTFTYKYSRAIVTIWDYNTSGFNTRIVLVSAQHLITGNTDFALELAFGYLVRAPPRPECARGRLHVPHRDAAAARHGAQHAGEGGLLRGPRRQRARANQ</sequence>
<organism evidence="3 4">
    <name type="scientific">Strigomonas culicis</name>
    <dbReference type="NCBI Taxonomy" id="28005"/>
    <lineage>
        <taxon>Eukaryota</taxon>
        <taxon>Discoba</taxon>
        <taxon>Euglenozoa</taxon>
        <taxon>Kinetoplastea</taxon>
        <taxon>Metakinetoplastina</taxon>
        <taxon>Trypanosomatida</taxon>
        <taxon>Trypanosomatidae</taxon>
        <taxon>Strigomonadinae</taxon>
        <taxon>Strigomonas</taxon>
    </lineage>
</organism>
<protein>
    <submittedName>
        <fullName evidence="3">Uncharacterized protein</fullName>
    </submittedName>
</protein>
<keyword evidence="2" id="KW-1133">Transmembrane helix</keyword>
<evidence type="ECO:0000313" key="4">
    <source>
        <dbReference type="Proteomes" id="UP000015354"/>
    </source>
</evidence>